<feature type="domain" description="O-antigen ligase-related" evidence="6">
    <location>
        <begin position="223"/>
        <end position="369"/>
    </location>
</feature>
<comment type="caution">
    <text evidence="7">The sequence shown here is derived from an EMBL/GenBank/DDBJ whole genome shotgun (WGS) entry which is preliminary data.</text>
</comment>
<dbReference type="AlphaFoldDB" id="A0A1F5T3R4"/>
<feature type="transmembrane region" description="Helical" evidence="5">
    <location>
        <begin position="269"/>
        <end position="285"/>
    </location>
</feature>
<name>A0A1F5T3R4_9BACT</name>
<feature type="transmembrane region" description="Helical" evidence="5">
    <location>
        <begin position="101"/>
        <end position="121"/>
    </location>
</feature>
<protein>
    <recommendedName>
        <fullName evidence="6">O-antigen ligase-related domain-containing protein</fullName>
    </recommendedName>
</protein>
<evidence type="ECO:0000256" key="2">
    <source>
        <dbReference type="ARBA" id="ARBA00022692"/>
    </source>
</evidence>
<dbReference type="PANTHER" id="PTHR37422:SF13">
    <property type="entry name" value="LIPOPOLYSACCHARIDE BIOSYNTHESIS PROTEIN PA4999-RELATED"/>
    <property type="match status" value="1"/>
</dbReference>
<feature type="transmembrane region" description="Helical" evidence="5">
    <location>
        <begin position="7"/>
        <end position="27"/>
    </location>
</feature>
<feature type="transmembrane region" description="Helical" evidence="5">
    <location>
        <begin position="388"/>
        <end position="407"/>
    </location>
</feature>
<keyword evidence="4 5" id="KW-0472">Membrane</keyword>
<dbReference type="GO" id="GO:0016020">
    <property type="term" value="C:membrane"/>
    <property type="evidence" value="ECO:0007669"/>
    <property type="project" value="UniProtKB-SubCell"/>
</dbReference>
<keyword evidence="3 5" id="KW-1133">Transmembrane helix</keyword>
<evidence type="ECO:0000313" key="8">
    <source>
        <dbReference type="Proteomes" id="UP000179001"/>
    </source>
</evidence>
<feature type="transmembrane region" description="Helical" evidence="5">
    <location>
        <begin position="47"/>
        <end position="66"/>
    </location>
</feature>
<evidence type="ECO:0000256" key="3">
    <source>
        <dbReference type="ARBA" id="ARBA00022989"/>
    </source>
</evidence>
<keyword evidence="2 5" id="KW-0812">Transmembrane</keyword>
<dbReference type="PANTHER" id="PTHR37422">
    <property type="entry name" value="TEICHURONIC ACID BIOSYNTHESIS PROTEIN TUAE"/>
    <property type="match status" value="1"/>
</dbReference>
<reference evidence="7 8" key="1">
    <citation type="journal article" date="2016" name="Nat. Commun.">
        <title>Thousands of microbial genomes shed light on interconnected biogeochemical processes in an aquifer system.</title>
        <authorList>
            <person name="Anantharaman K."/>
            <person name="Brown C.T."/>
            <person name="Hug L.A."/>
            <person name="Sharon I."/>
            <person name="Castelle C.J."/>
            <person name="Probst A.J."/>
            <person name="Thomas B.C."/>
            <person name="Singh A."/>
            <person name="Wilkins M.J."/>
            <person name="Karaoz U."/>
            <person name="Brodie E.L."/>
            <person name="Williams K.H."/>
            <person name="Hubbard S.S."/>
            <person name="Banfield J.F."/>
        </authorList>
    </citation>
    <scope>NUCLEOTIDE SEQUENCE [LARGE SCALE GENOMIC DNA]</scope>
</reference>
<comment type="subcellular location">
    <subcellularLocation>
        <location evidence="1">Membrane</location>
        <topology evidence="1">Multi-pass membrane protein</topology>
    </subcellularLocation>
</comment>
<proteinExistence type="predicted"/>
<dbReference type="STRING" id="1798002.A2478_01630"/>
<evidence type="ECO:0000259" key="6">
    <source>
        <dbReference type="Pfam" id="PF04932"/>
    </source>
</evidence>
<dbReference type="Proteomes" id="UP000179001">
    <property type="component" value="Unassembled WGS sequence"/>
</dbReference>
<accession>A0A1F5T3R4</accession>
<organism evidence="7 8">
    <name type="scientific">Candidatus Falkowbacteria bacterium RIFOXYC2_FULL_36_12</name>
    <dbReference type="NCBI Taxonomy" id="1798002"/>
    <lineage>
        <taxon>Bacteria</taxon>
        <taxon>Candidatus Falkowiibacteriota</taxon>
    </lineage>
</organism>
<feature type="transmembrane region" description="Helical" evidence="5">
    <location>
        <begin position="353"/>
        <end position="376"/>
    </location>
</feature>
<evidence type="ECO:0000256" key="4">
    <source>
        <dbReference type="ARBA" id="ARBA00023136"/>
    </source>
</evidence>
<feature type="transmembrane region" description="Helical" evidence="5">
    <location>
        <begin position="191"/>
        <end position="208"/>
    </location>
</feature>
<feature type="transmembrane region" description="Helical" evidence="5">
    <location>
        <begin position="215"/>
        <end position="233"/>
    </location>
</feature>
<feature type="transmembrane region" description="Helical" evidence="5">
    <location>
        <begin position="239"/>
        <end position="257"/>
    </location>
</feature>
<evidence type="ECO:0000313" key="7">
    <source>
        <dbReference type="EMBL" id="OGF33383.1"/>
    </source>
</evidence>
<dbReference type="EMBL" id="MFGJ01000001">
    <property type="protein sequence ID" value="OGF33383.1"/>
    <property type="molecule type" value="Genomic_DNA"/>
</dbReference>
<gene>
    <name evidence="7" type="ORF">A2478_01630</name>
</gene>
<sequence>MKNLKYTIEYLIYLLIFLLPWQTRWIYKPAEINGGYYEYGTLSLYGTEILLGLIVLLTIIFVYTKISLKNNNFSGKRLLLALLVVMVAILSILLAQNQELAINKISQFALGGALIAVFLVIKPRLLNIAYVFVASTVVQSILAIQQFVTQQVGANKWLGMASQKPEILGTPIIESNGERILRSFGSLPHPNILGGMLIIGLLFIIYIYSKEKNLLAKYLLVIGFMLNSIALFFCFSRSAMLALLMSLAFFYFLVIKMKFERLKSVGNKFLLIFLMVFMIFSAFNFDLTQTRITGFARLEQKSTEERLSGYNDALQIFKNNWLAGVGPGNYTESLKSLTPDQPSWYYQPTHNSIILLTVEFGIGGGLLFCLSIYWLIKNTFFDKKKKINEENLIFVISWFGLLVISLFDHYLYSFWVGNLLFFSSCAIVLQTLLTKNN</sequence>
<feature type="transmembrane region" description="Helical" evidence="5">
    <location>
        <begin position="413"/>
        <end position="433"/>
    </location>
</feature>
<feature type="transmembrane region" description="Helical" evidence="5">
    <location>
        <begin position="128"/>
        <end position="148"/>
    </location>
</feature>
<evidence type="ECO:0000256" key="1">
    <source>
        <dbReference type="ARBA" id="ARBA00004141"/>
    </source>
</evidence>
<dbReference type="Pfam" id="PF04932">
    <property type="entry name" value="Wzy_C"/>
    <property type="match status" value="1"/>
</dbReference>
<evidence type="ECO:0000256" key="5">
    <source>
        <dbReference type="SAM" id="Phobius"/>
    </source>
</evidence>
<dbReference type="InterPro" id="IPR007016">
    <property type="entry name" value="O-antigen_ligase-rel_domated"/>
</dbReference>
<feature type="transmembrane region" description="Helical" evidence="5">
    <location>
        <begin position="78"/>
        <end position="95"/>
    </location>
</feature>
<dbReference type="InterPro" id="IPR051533">
    <property type="entry name" value="WaaL-like"/>
</dbReference>